<accession>A0A6A5RRL4</accession>
<gene>
    <name evidence="1" type="ORF">M421DRAFT_363999</name>
</gene>
<evidence type="ECO:0000313" key="2">
    <source>
        <dbReference type="Proteomes" id="UP000800082"/>
    </source>
</evidence>
<protein>
    <submittedName>
        <fullName evidence="1">Uncharacterized protein</fullName>
    </submittedName>
</protein>
<dbReference type="AlphaFoldDB" id="A0A6A5RRL4"/>
<dbReference type="GeneID" id="54347351"/>
<evidence type="ECO:0000313" key="1">
    <source>
        <dbReference type="EMBL" id="KAF1930995.1"/>
    </source>
</evidence>
<name>A0A6A5RRL4_9PLEO</name>
<reference evidence="1" key="1">
    <citation type="journal article" date="2020" name="Stud. Mycol.">
        <title>101 Dothideomycetes genomes: a test case for predicting lifestyles and emergence of pathogens.</title>
        <authorList>
            <person name="Haridas S."/>
            <person name="Albert R."/>
            <person name="Binder M."/>
            <person name="Bloem J."/>
            <person name="Labutti K."/>
            <person name="Salamov A."/>
            <person name="Andreopoulos B."/>
            <person name="Baker S."/>
            <person name="Barry K."/>
            <person name="Bills G."/>
            <person name="Bluhm B."/>
            <person name="Cannon C."/>
            <person name="Castanera R."/>
            <person name="Culley D."/>
            <person name="Daum C."/>
            <person name="Ezra D."/>
            <person name="Gonzalez J."/>
            <person name="Henrissat B."/>
            <person name="Kuo A."/>
            <person name="Liang C."/>
            <person name="Lipzen A."/>
            <person name="Lutzoni F."/>
            <person name="Magnuson J."/>
            <person name="Mondo S."/>
            <person name="Nolan M."/>
            <person name="Ohm R."/>
            <person name="Pangilinan J."/>
            <person name="Park H.-J."/>
            <person name="Ramirez L."/>
            <person name="Alfaro M."/>
            <person name="Sun H."/>
            <person name="Tritt A."/>
            <person name="Yoshinaga Y."/>
            <person name="Zwiers L.-H."/>
            <person name="Turgeon B."/>
            <person name="Goodwin S."/>
            <person name="Spatafora J."/>
            <person name="Crous P."/>
            <person name="Grigoriev I."/>
        </authorList>
    </citation>
    <scope>NUCLEOTIDE SEQUENCE</scope>
    <source>
        <strain evidence="1">CBS 183.55</strain>
    </source>
</reference>
<organism evidence="1 2">
    <name type="scientific">Didymella exigua CBS 183.55</name>
    <dbReference type="NCBI Taxonomy" id="1150837"/>
    <lineage>
        <taxon>Eukaryota</taxon>
        <taxon>Fungi</taxon>
        <taxon>Dikarya</taxon>
        <taxon>Ascomycota</taxon>
        <taxon>Pezizomycotina</taxon>
        <taxon>Dothideomycetes</taxon>
        <taxon>Pleosporomycetidae</taxon>
        <taxon>Pleosporales</taxon>
        <taxon>Pleosporineae</taxon>
        <taxon>Didymellaceae</taxon>
        <taxon>Didymella</taxon>
    </lineage>
</organism>
<dbReference type="EMBL" id="ML978962">
    <property type="protein sequence ID" value="KAF1930995.1"/>
    <property type="molecule type" value="Genomic_DNA"/>
</dbReference>
<keyword evidence="2" id="KW-1185">Reference proteome</keyword>
<dbReference type="Proteomes" id="UP000800082">
    <property type="component" value="Unassembled WGS sequence"/>
</dbReference>
<sequence length="209" mass="22881">MLSSCSCMSTKPCTLYRPWYPQSTIGGTWFLEHGPKATNRSRLSAGSVGSLHAKTSFCIASQLDNDKAHDSRVTDRCCVRGRAVAHTSCRTYRGNGPGSSNANPGIRSCGAQILSSTRARCRPIRCSDKPVAGGRFYEACRQPSSPELPRGCSARRTCYCLCNWRSCKGQGKVKSWRHFRDSSRGYSECPRAVAPSQRSFTGQKNPGIT</sequence>
<proteinExistence type="predicted"/>
<dbReference type="RefSeq" id="XP_033451243.1">
    <property type="nucleotide sequence ID" value="XM_033589703.1"/>
</dbReference>